<dbReference type="AlphaFoldDB" id="W0FKH4"/>
<keyword evidence="1" id="KW-0472">Membrane</keyword>
<keyword evidence="1" id="KW-0812">Transmembrane</keyword>
<sequence length="183" mass="20876">MDREVSSARTENKGPSRLRMIRRFLIPALLVLGAAGFLVFSSFTRGGRTREMNGRMITVPEGYTCSYSDSRYMVWEYKGPLKPGRLVLDAEIRNETAELFATVDDVMRLGDWMTDRELYVNPNGVRMVRGYADYSGMPERRYYVEGSGSSVFLICMIESPQYYSMEDCEAVLLQTADSIVPKR</sequence>
<keyword evidence="1" id="KW-1133">Transmembrane helix</keyword>
<evidence type="ECO:0000256" key="1">
    <source>
        <dbReference type="SAM" id="Phobius"/>
    </source>
</evidence>
<protein>
    <submittedName>
        <fullName evidence="2">Uncharacterized protein</fullName>
    </submittedName>
</protein>
<reference evidence="2" key="1">
    <citation type="journal article" date="2013" name="PLoS ONE">
        <title>Metagenomic insights into the carbohydrate-active enzymes carried by the microorganisms adhering to solid digesta in the rumen of cows.</title>
        <authorList>
            <person name="Wang L."/>
            <person name="Hatem A."/>
            <person name="Catalyurek U.V."/>
            <person name="Morrison M."/>
            <person name="Yu Z."/>
        </authorList>
    </citation>
    <scope>NUCLEOTIDE SEQUENCE</scope>
</reference>
<proteinExistence type="predicted"/>
<organism evidence="2">
    <name type="scientific">uncultured bacterium Contig11</name>
    <dbReference type="NCBI Taxonomy" id="1393376"/>
    <lineage>
        <taxon>Bacteria</taxon>
        <taxon>environmental samples</taxon>
    </lineage>
</organism>
<feature type="transmembrane region" description="Helical" evidence="1">
    <location>
        <begin position="21"/>
        <end position="43"/>
    </location>
</feature>
<name>W0FKH4_9BACT</name>
<dbReference type="EMBL" id="KC246835">
    <property type="protein sequence ID" value="AHF25411.1"/>
    <property type="molecule type" value="Genomic_DNA"/>
</dbReference>
<accession>W0FKH4</accession>
<evidence type="ECO:0000313" key="2">
    <source>
        <dbReference type="EMBL" id="AHF25411.1"/>
    </source>
</evidence>